<keyword evidence="10" id="KW-1185">Reference proteome</keyword>
<organism evidence="8 9">
    <name type="scientific">Enterococcus dongliensis</name>
    <dbReference type="NCBI Taxonomy" id="2559925"/>
    <lineage>
        <taxon>Bacteria</taxon>
        <taxon>Bacillati</taxon>
        <taxon>Bacillota</taxon>
        <taxon>Bacilli</taxon>
        <taxon>Lactobacillales</taxon>
        <taxon>Enterococcaceae</taxon>
        <taxon>Enterococcus</taxon>
    </lineage>
</organism>
<evidence type="ECO:0000313" key="10">
    <source>
        <dbReference type="Proteomes" id="UP001256547"/>
    </source>
</evidence>
<dbReference type="InterPro" id="IPR051598">
    <property type="entry name" value="TSUP/Inactive_protease-like"/>
</dbReference>
<evidence type="ECO:0000313" key="8">
    <source>
        <dbReference type="EMBL" id="MDT2637091.1"/>
    </source>
</evidence>
<dbReference type="PANTHER" id="PTHR43701:SF2">
    <property type="entry name" value="MEMBRANE TRANSPORTER PROTEIN YJNA-RELATED"/>
    <property type="match status" value="1"/>
</dbReference>
<keyword evidence="3 6" id="KW-0812">Transmembrane</keyword>
<dbReference type="Proteomes" id="UP001245561">
    <property type="component" value="Unassembled WGS sequence"/>
</dbReference>
<dbReference type="Proteomes" id="UP001256547">
    <property type="component" value="Unassembled WGS sequence"/>
</dbReference>
<accession>A0AAP5KPJ5</accession>
<evidence type="ECO:0000313" key="9">
    <source>
        <dbReference type="Proteomes" id="UP001245561"/>
    </source>
</evidence>
<reference evidence="8 10" key="1">
    <citation type="submission" date="2023-03" db="EMBL/GenBank/DDBJ databases">
        <authorList>
            <person name="Shen W."/>
            <person name="Cai J."/>
        </authorList>
    </citation>
    <scope>NUCLEOTIDE SEQUENCE</scope>
    <source>
        <strain evidence="8">P55-2</strain>
        <strain evidence="7 10">P72-2</strain>
    </source>
</reference>
<keyword evidence="6" id="KW-1003">Cell membrane</keyword>
<evidence type="ECO:0000313" key="7">
    <source>
        <dbReference type="EMBL" id="MDT2596222.1"/>
    </source>
</evidence>
<feature type="transmembrane region" description="Helical" evidence="6">
    <location>
        <begin position="176"/>
        <end position="197"/>
    </location>
</feature>
<dbReference type="AlphaFoldDB" id="A0AAP5KPJ5"/>
<dbReference type="InterPro" id="IPR002781">
    <property type="entry name" value="TM_pro_TauE-like"/>
</dbReference>
<dbReference type="PANTHER" id="PTHR43701">
    <property type="entry name" value="MEMBRANE TRANSPORTER PROTEIN MJ0441-RELATED"/>
    <property type="match status" value="1"/>
</dbReference>
<evidence type="ECO:0000256" key="3">
    <source>
        <dbReference type="ARBA" id="ARBA00022692"/>
    </source>
</evidence>
<dbReference type="EMBL" id="JARPYT010000007">
    <property type="protein sequence ID" value="MDT2637091.1"/>
    <property type="molecule type" value="Genomic_DNA"/>
</dbReference>
<evidence type="ECO:0000256" key="1">
    <source>
        <dbReference type="ARBA" id="ARBA00004141"/>
    </source>
</evidence>
<name>A0AAP5KPJ5_9ENTE</name>
<keyword evidence="4 6" id="KW-1133">Transmembrane helix</keyword>
<protein>
    <recommendedName>
        <fullName evidence="6">Probable membrane transporter protein</fullName>
    </recommendedName>
</protein>
<feature type="transmembrane region" description="Helical" evidence="6">
    <location>
        <begin position="235"/>
        <end position="255"/>
    </location>
</feature>
<dbReference type="EMBL" id="JARPYR010000005">
    <property type="protein sequence ID" value="MDT2596222.1"/>
    <property type="molecule type" value="Genomic_DNA"/>
</dbReference>
<evidence type="ECO:0000256" key="6">
    <source>
        <dbReference type="RuleBase" id="RU363041"/>
    </source>
</evidence>
<keyword evidence="5 6" id="KW-0472">Membrane</keyword>
<dbReference type="Pfam" id="PF01925">
    <property type="entry name" value="TauE"/>
    <property type="match status" value="1"/>
</dbReference>
<evidence type="ECO:0000256" key="2">
    <source>
        <dbReference type="ARBA" id="ARBA00009142"/>
    </source>
</evidence>
<gene>
    <name evidence="8" type="ORF">P7D36_06135</name>
    <name evidence="7" type="ORF">P7D39_04180</name>
</gene>
<comment type="caution">
    <text evidence="8">The sequence shown here is derived from an EMBL/GenBank/DDBJ whole genome shotgun (WGS) entry which is preliminary data.</text>
</comment>
<evidence type="ECO:0000256" key="4">
    <source>
        <dbReference type="ARBA" id="ARBA00022989"/>
    </source>
</evidence>
<evidence type="ECO:0000256" key="5">
    <source>
        <dbReference type="ARBA" id="ARBA00023136"/>
    </source>
</evidence>
<comment type="subcellular location">
    <subcellularLocation>
        <location evidence="6">Cell membrane</location>
        <topology evidence="6">Multi-pass membrane protein</topology>
    </subcellularLocation>
    <subcellularLocation>
        <location evidence="1">Membrane</location>
        <topology evidence="1">Multi-pass membrane protein</topology>
    </subcellularLocation>
</comment>
<sequence length="259" mass="28438">MIGILYFFVILIANTIGAISGMGGGVLIKPIFDFIGADSVASVSFFSTVAVFTMSFVSTLRHLQIGTKINPKVVLFISAGAVLGGILGNSIFEIFLSLFVDEGHVLMIQIILTILTLIFAFFYNRNSWINYQLNTFPWYILCGLILGFLASFLGIGGGPINVSLLMIMFSFPIKEAVIYSISTIFFSQFSKILTILFTTGFERYDLKMLWFIIPAAILGGILGARLSNILSEKRIALVFQIVIVLVILINIYNGLSLLG</sequence>
<dbReference type="RefSeq" id="WP_137604513.1">
    <property type="nucleotide sequence ID" value="NZ_JARPYR010000005.1"/>
</dbReference>
<proteinExistence type="inferred from homology"/>
<feature type="transmembrane region" description="Helical" evidence="6">
    <location>
        <begin position="73"/>
        <end position="100"/>
    </location>
</feature>
<comment type="similarity">
    <text evidence="2 6">Belongs to the 4-toluene sulfonate uptake permease (TSUP) (TC 2.A.102) family.</text>
</comment>
<feature type="transmembrane region" description="Helical" evidence="6">
    <location>
        <begin position="209"/>
        <end position="229"/>
    </location>
</feature>
<feature type="transmembrane region" description="Helical" evidence="6">
    <location>
        <begin position="40"/>
        <end position="61"/>
    </location>
</feature>
<feature type="transmembrane region" description="Helical" evidence="6">
    <location>
        <begin position="136"/>
        <end position="156"/>
    </location>
</feature>
<feature type="transmembrane region" description="Helical" evidence="6">
    <location>
        <begin position="106"/>
        <end position="124"/>
    </location>
</feature>
<dbReference type="GO" id="GO:0005886">
    <property type="term" value="C:plasma membrane"/>
    <property type="evidence" value="ECO:0007669"/>
    <property type="project" value="UniProtKB-SubCell"/>
</dbReference>
<feature type="transmembrane region" description="Helical" evidence="6">
    <location>
        <begin position="5"/>
        <end position="28"/>
    </location>
</feature>